<dbReference type="AlphaFoldDB" id="A0A2S8SAG1"/>
<dbReference type="Proteomes" id="UP000238338">
    <property type="component" value="Unassembled WGS sequence"/>
</dbReference>
<keyword evidence="3" id="KW-1185">Reference proteome</keyword>
<name>A0A2S8SAG1_9RHOB</name>
<sequence length="54" mass="5502">MTKHAFAALIALAASVAPGFAFGNCSGHDKQAAMSCAEGTAWDSATRTCVKLQS</sequence>
<evidence type="ECO:0000313" key="2">
    <source>
        <dbReference type="EMBL" id="PQV57782.1"/>
    </source>
</evidence>
<organism evidence="2 3">
    <name type="scientific">Albidovulum denitrificans</name>
    <dbReference type="NCBI Taxonomy" id="404881"/>
    <lineage>
        <taxon>Bacteria</taxon>
        <taxon>Pseudomonadati</taxon>
        <taxon>Pseudomonadota</taxon>
        <taxon>Alphaproteobacteria</taxon>
        <taxon>Rhodobacterales</taxon>
        <taxon>Paracoccaceae</taxon>
        <taxon>Albidovulum</taxon>
    </lineage>
</organism>
<proteinExistence type="predicted"/>
<dbReference type="EMBL" id="PVEP01000002">
    <property type="protein sequence ID" value="PQV57782.1"/>
    <property type="molecule type" value="Genomic_DNA"/>
</dbReference>
<feature type="chain" id="PRO_5015684466" description="Chitin binding peritrophin-A-like protein" evidence="1">
    <location>
        <begin position="24"/>
        <end position="54"/>
    </location>
</feature>
<feature type="signal peptide" evidence="1">
    <location>
        <begin position="1"/>
        <end position="23"/>
    </location>
</feature>
<dbReference type="RefSeq" id="WP_170076148.1">
    <property type="nucleotide sequence ID" value="NZ_PVEP01000002.1"/>
</dbReference>
<reference evidence="2 3" key="1">
    <citation type="submission" date="2018-02" db="EMBL/GenBank/DDBJ databases">
        <title>Genomic Encyclopedia of Archaeal and Bacterial Type Strains, Phase II (KMG-II): from individual species to whole genera.</title>
        <authorList>
            <person name="Goeker M."/>
        </authorList>
    </citation>
    <scope>NUCLEOTIDE SEQUENCE [LARGE SCALE GENOMIC DNA]</scope>
    <source>
        <strain evidence="2 3">DSM 18921</strain>
    </source>
</reference>
<evidence type="ECO:0000256" key="1">
    <source>
        <dbReference type="SAM" id="SignalP"/>
    </source>
</evidence>
<evidence type="ECO:0008006" key="4">
    <source>
        <dbReference type="Google" id="ProtNLM"/>
    </source>
</evidence>
<keyword evidence="1" id="KW-0732">Signal</keyword>
<gene>
    <name evidence="2" type="ORF">LX70_01590</name>
</gene>
<protein>
    <recommendedName>
        <fullName evidence="4">Chitin binding peritrophin-A-like protein</fullName>
    </recommendedName>
</protein>
<comment type="caution">
    <text evidence="2">The sequence shown here is derived from an EMBL/GenBank/DDBJ whole genome shotgun (WGS) entry which is preliminary data.</text>
</comment>
<evidence type="ECO:0000313" key="3">
    <source>
        <dbReference type="Proteomes" id="UP000238338"/>
    </source>
</evidence>
<accession>A0A2S8SAG1</accession>